<gene>
    <name evidence="2" type="ORF">SAMN02745158_01358</name>
</gene>
<dbReference type="Proteomes" id="UP000184245">
    <property type="component" value="Unassembled WGS sequence"/>
</dbReference>
<evidence type="ECO:0000313" key="2">
    <source>
        <dbReference type="EMBL" id="SHE73149.1"/>
    </source>
</evidence>
<dbReference type="AlphaFoldDB" id="A0A1M4VW07"/>
<feature type="transmembrane region" description="Helical" evidence="1">
    <location>
        <begin position="142"/>
        <end position="160"/>
    </location>
</feature>
<dbReference type="STRING" id="1122155.SAMN02745158_01358"/>
<keyword evidence="3" id="KW-1185">Reference proteome</keyword>
<feature type="transmembrane region" description="Helical" evidence="1">
    <location>
        <begin position="46"/>
        <end position="61"/>
    </location>
</feature>
<evidence type="ECO:0000256" key="1">
    <source>
        <dbReference type="SAM" id="Phobius"/>
    </source>
</evidence>
<dbReference type="OrthoDB" id="9812202at2"/>
<dbReference type="RefSeq" id="WP_072850216.1">
    <property type="nucleotide sequence ID" value="NZ_FQVI01000005.1"/>
</dbReference>
<sequence length="201" mass="21781">MYWKINFKLCIANKLLLTAGLFACIPFLHGVTYLDAQYSADCLERYVALAGFLLFPALAAPEQEKEIREMTAARPKAHWTTLGARICMACIASYLCILAFGAVLRAGHCEFPYWAYTAGTFCSAAALGSFGLLGAVISRNHIAGYLVSLGYYLANLFGGPDKMGLLFLNGMTAQSGGQKPVLLCIAGVLLILSMLITKYQK</sequence>
<feature type="transmembrane region" description="Helical" evidence="1">
    <location>
        <begin position="113"/>
        <end position="135"/>
    </location>
</feature>
<feature type="transmembrane region" description="Helical" evidence="1">
    <location>
        <begin position="180"/>
        <end position="197"/>
    </location>
</feature>
<name>A0A1M4VW07_9CLOT</name>
<keyword evidence="1" id="KW-0472">Membrane</keyword>
<keyword evidence="1" id="KW-1133">Transmembrane helix</keyword>
<evidence type="ECO:0000313" key="3">
    <source>
        <dbReference type="Proteomes" id="UP000184245"/>
    </source>
</evidence>
<dbReference type="EMBL" id="FQVI01000005">
    <property type="protein sequence ID" value="SHE73149.1"/>
    <property type="molecule type" value="Genomic_DNA"/>
</dbReference>
<protein>
    <submittedName>
        <fullName evidence="2">Uncharacterized protein</fullName>
    </submittedName>
</protein>
<organism evidence="2 3">
    <name type="scientific">Lactonifactor longoviformis DSM 17459</name>
    <dbReference type="NCBI Taxonomy" id="1122155"/>
    <lineage>
        <taxon>Bacteria</taxon>
        <taxon>Bacillati</taxon>
        <taxon>Bacillota</taxon>
        <taxon>Clostridia</taxon>
        <taxon>Eubacteriales</taxon>
        <taxon>Clostridiaceae</taxon>
        <taxon>Lactonifactor</taxon>
    </lineage>
</organism>
<keyword evidence="1" id="KW-0812">Transmembrane</keyword>
<accession>A0A1M4VW07</accession>
<reference evidence="2 3" key="1">
    <citation type="submission" date="2016-11" db="EMBL/GenBank/DDBJ databases">
        <authorList>
            <person name="Jaros S."/>
            <person name="Januszkiewicz K."/>
            <person name="Wedrychowicz H."/>
        </authorList>
    </citation>
    <scope>NUCLEOTIDE SEQUENCE [LARGE SCALE GENOMIC DNA]</scope>
    <source>
        <strain evidence="2 3">DSM 17459</strain>
    </source>
</reference>
<feature type="transmembrane region" description="Helical" evidence="1">
    <location>
        <begin position="82"/>
        <end position="107"/>
    </location>
</feature>
<proteinExistence type="predicted"/>